<feature type="site" description="Transition state stabilizer" evidence="6">
    <location>
        <position position="587"/>
    </location>
</feature>
<dbReference type="Pfam" id="PF11896">
    <property type="entry name" value="GlgE_dom_N_S"/>
    <property type="match status" value="1"/>
</dbReference>
<dbReference type="OrthoDB" id="9805159at2"/>
<feature type="active site" description="Proton donor" evidence="6">
    <location>
        <position position="530"/>
    </location>
</feature>
<dbReference type="SMART" id="SM00642">
    <property type="entry name" value="Aamy"/>
    <property type="match status" value="1"/>
</dbReference>
<dbReference type="PANTHER" id="PTHR47786">
    <property type="entry name" value="ALPHA-1,4-GLUCAN:MALTOSE-1-PHOSPHATE MALTOSYLTRANSFERASE"/>
    <property type="match status" value="1"/>
</dbReference>
<dbReference type="InterPro" id="IPR017853">
    <property type="entry name" value="GH"/>
</dbReference>
<keyword evidence="4 6" id="KW-0119">Carbohydrate metabolism</keyword>
<dbReference type="Gene3D" id="2.60.40.1180">
    <property type="entry name" value="Golgi alpha-mannosidase II"/>
    <property type="match status" value="1"/>
</dbReference>
<dbReference type="InterPro" id="IPR049171">
    <property type="entry name" value="GLGE_C"/>
</dbReference>
<feature type="binding site" evidence="6">
    <location>
        <position position="431"/>
    </location>
    <ligand>
        <name>alpha-maltose 1-phosphate</name>
        <dbReference type="ChEBI" id="CHEBI:63576"/>
    </ligand>
</feature>
<comment type="function">
    <text evidence="6">Maltosyltransferase that uses maltose 1-phosphate (M1P) as the sugar donor to elongate linear or branched alpha-(1-&gt;4)-glucans. Is involved in a branched alpha-glucan biosynthetic pathway from trehalose, together with TreS, Mak and GlgB.</text>
</comment>
<feature type="domain" description="Glycosyl hydrolase family 13 catalytic" evidence="8">
    <location>
        <begin position="318"/>
        <end position="666"/>
    </location>
</feature>
<keyword evidence="2 6" id="KW-0328">Glycosyltransferase</keyword>
<dbReference type="CDD" id="cd11344">
    <property type="entry name" value="AmyAc_GlgE_like"/>
    <property type="match status" value="1"/>
</dbReference>
<evidence type="ECO:0000256" key="5">
    <source>
        <dbReference type="ARBA" id="ARBA00048735"/>
    </source>
</evidence>
<feature type="active site" description="Nucleophile" evidence="6">
    <location>
        <position position="501"/>
    </location>
</feature>
<feature type="compositionally biased region" description="Basic residues" evidence="7">
    <location>
        <begin position="16"/>
        <end position="32"/>
    </location>
</feature>
<dbReference type="EMBL" id="FMYF01000005">
    <property type="protein sequence ID" value="SDB85428.1"/>
    <property type="molecule type" value="Genomic_DNA"/>
</dbReference>
<dbReference type="InterPro" id="IPR013780">
    <property type="entry name" value="Glyco_hydro_b"/>
</dbReference>
<evidence type="ECO:0000256" key="3">
    <source>
        <dbReference type="ARBA" id="ARBA00022679"/>
    </source>
</evidence>
<gene>
    <name evidence="6" type="primary">glgE</name>
    <name evidence="9" type="ORF">GA0111570_10557</name>
</gene>
<feature type="binding site" evidence="6">
    <location>
        <begin position="641"/>
        <end position="642"/>
    </location>
    <ligand>
        <name>alpha-maltose 1-phosphate</name>
        <dbReference type="ChEBI" id="CHEBI:63576"/>
    </ligand>
</feature>
<evidence type="ECO:0000256" key="6">
    <source>
        <dbReference type="HAMAP-Rule" id="MF_02124"/>
    </source>
</evidence>
<dbReference type="GO" id="GO:0016758">
    <property type="term" value="F:hexosyltransferase activity"/>
    <property type="evidence" value="ECO:0007669"/>
    <property type="project" value="UniProtKB-UniRule"/>
</dbReference>
<dbReference type="InterPro" id="IPR021828">
    <property type="entry name" value="GlgE_dom_N/S"/>
</dbReference>
<dbReference type="InterPro" id="IPR026585">
    <property type="entry name" value="GlgE"/>
</dbReference>
<dbReference type="AlphaFoldDB" id="A0A1G6GTZ7"/>
<protein>
    <recommendedName>
        <fullName evidence="6">Alpha-1,4-glucan:maltose-1-phosphate maltosyltransferase</fullName>
        <shortName evidence="6">GMPMT</shortName>
        <ecNumber evidence="6">2.4.99.16</ecNumber>
    </recommendedName>
    <alternativeName>
        <fullName evidence="6">(1-&gt;4)-alpha-D-glucan:maltose-1-phosphate alpha-D-maltosyltransferase</fullName>
    </alternativeName>
</protein>
<evidence type="ECO:0000256" key="1">
    <source>
        <dbReference type="ARBA" id="ARBA00011738"/>
    </source>
</evidence>
<name>A0A1G6GTZ7_9ACTN</name>
<evidence type="ECO:0000313" key="9">
    <source>
        <dbReference type="EMBL" id="SDB85428.1"/>
    </source>
</evidence>
<feature type="binding site" evidence="6">
    <location>
        <position position="466"/>
    </location>
    <ligand>
        <name>alpha-maltose 1-phosphate</name>
        <dbReference type="ChEBI" id="CHEBI:63576"/>
    </ligand>
</feature>
<dbReference type="Proteomes" id="UP000199086">
    <property type="component" value="Unassembled WGS sequence"/>
</dbReference>
<comment type="similarity">
    <text evidence="6">Belongs to the glycosyl hydrolase 13 family. GlgE subfamily.</text>
</comment>
<feature type="binding site" evidence="6">
    <location>
        <position position="502"/>
    </location>
    <ligand>
        <name>alpha-maltose 1-phosphate</name>
        <dbReference type="ChEBI" id="CHEBI:63576"/>
    </ligand>
</feature>
<dbReference type="HAMAP" id="MF_02124">
    <property type="entry name" value="GlgE"/>
    <property type="match status" value="1"/>
</dbReference>
<dbReference type="PANTHER" id="PTHR47786:SF2">
    <property type="entry name" value="GLYCOSYL HYDROLASE FAMILY 13 CATALYTIC DOMAIN-CONTAINING PROTEIN"/>
    <property type="match status" value="1"/>
</dbReference>
<sequence length="775" mass="85394">MPSDETTTPQPTAKATTRKAAAKKSPAKKAATKKASTTARRSTSTAAATETDGTTPATAAAAPADAPAPAVSDTPVAGGKFPARHTPEEFAADTPAAPAPRTELSAVEPGAPAVGSRFGRIPVTDVSPVLAGGAYPAKAVAGEAFPVRATIFREGHDAVSASVITISPEGEETRTDMQRAGTPGLDGWEAWVTLPTEGDWRFRVEGWDDPWATWLHAAEIKLTKKIDVDLVCAEGQLLLEGAALRAEQAGKRSDAAVLRGASIALLAERPVDELVELIDSNGVRRAMRLHGPRLLVSPSPEYPVRADRERALFSSWYEFFPRSQGAYQDEDGLWHSGTFAGSIERLEDAAAMGFDVVYLPPVHPVGQAFRKGRNNTLTPEPGDPGSVWAVGSAEGGHDAIHPDLGTFEDFDRFVGRAKELGVEVAIDLALQASPDHPWAKEHPEWFTERVDGTIAYAENPPKKYQDIYPINFDRDPEGIYHEVLRIVRLWIDHGVTIFRVDNPHTKPLNFWAWLLAEVHRTNPEVLFLAEAFTRPAMLQSLGRIGFHQSYTYFTWRTERWELEEYVNELAYETAAWVRPNFFVNTPDILHAYLQYGGPAAFTIRAVLAATLSPSWGMYSGYELFEHEAVRPGSEEYLNSEKYEYRPRNYDQQPNLKLLVGKLNAARKAHPALQRLRNIQFQNSENPQVIAYIKRTGEGDDADAVIVAVNLDSQHTQESTIHLDMGLFGLGEADKLRVRDELTGQEFDWGAHDFVRLTPQQPAHVLAVISTEQHQD</sequence>
<dbReference type="STRING" id="1577474.GA0111570_10557"/>
<organism evidence="9 10">
    <name type="scientific">Raineyella antarctica</name>
    <dbReference type="NCBI Taxonomy" id="1577474"/>
    <lineage>
        <taxon>Bacteria</taxon>
        <taxon>Bacillati</taxon>
        <taxon>Actinomycetota</taxon>
        <taxon>Actinomycetes</taxon>
        <taxon>Propionibacteriales</taxon>
        <taxon>Propionibacteriaceae</taxon>
        <taxon>Raineyella</taxon>
    </lineage>
</organism>
<comment type="catalytic activity">
    <reaction evidence="5 6">
        <text>alpha-maltose 1-phosphate + [(1-&gt;4)-alpha-D-glucosyl](n) = [(1-&gt;4)-alpha-D-glucosyl](n+2) + phosphate</text>
        <dbReference type="Rhea" id="RHEA:42692"/>
        <dbReference type="Rhea" id="RHEA-COMP:9584"/>
        <dbReference type="Rhea" id="RHEA-COMP:10183"/>
        <dbReference type="ChEBI" id="CHEBI:15444"/>
        <dbReference type="ChEBI" id="CHEBI:43474"/>
        <dbReference type="ChEBI" id="CHEBI:63576"/>
        <dbReference type="EC" id="2.4.99.16"/>
    </reaction>
</comment>
<proteinExistence type="inferred from homology"/>
<dbReference type="GO" id="GO:0004553">
    <property type="term" value="F:hydrolase activity, hydrolyzing O-glycosyl compounds"/>
    <property type="evidence" value="ECO:0007669"/>
    <property type="project" value="InterPro"/>
</dbReference>
<dbReference type="Gene3D" id="1.20.58.80">
    <property type="entry name" value="Phosphotransferase system, lactose/cellobiose-type IIA subunit"/>
    <property type="match status" value="1"/>
</dbReference>
<evidence type="ECO:0000256" key="7">
    <source>
        <dbReference type="SAM" id="MobiDB-lite"/>
    </source>
</evidence>
<dbReference type="SUPFAM" id="SSF51445">
    <property type="entry name" value="(Trans)glycosidases"/>
    <property type="match status" value="1"/>
</dbReference>
<feature type="binding site" evidence="6">
    <location>
        <position position="371"/>
    </location>
    <ligand>
        <name>alpha-maltose 1-phosphate</name>
        <dbReference type="ChEBI" id="CHEBI:63576"/>
    </ligand>
</feature>
<reference evidence="9 10" key="1">
    <citation type="submission" date="2016-06" db="EMBL/GenBank/DDBJ databases">
        <authorList>
            <person name="Olsen C.W."/>
            <person name="Carey S."/>
            <person name="Hinshaw L."/>
            <person name="Karasin A.I."/>
        </authorList>
    </citation>
    <scope>NUCLEOTIDE SEQUENCE [LARGE SCALE GENOMIC DNA]</scope>
    <source>
        <strain evidence="9 10">LZ-22</strain>
    </source>
</reference>
<evidence type="ECO:0000259" key="8">
    <source>
        <dbReference type="SMART" id="SM00642"/>
    </source>
</evidence>
<accession>A0A1G6GTZ7</accession>
<dbReference type="EC" id="2.4.99.16" evidence="6"/>
<dbReference type="Gene3D" id="2.60.40.10">
    <property type="entry name" value="Immunoglobulins"/>
    <property type="match status" value="1"/>
</dbReference>
<dbReference type="GO" id="GO:0030979">
    <property type="term" value="P:alpha-glucan biosynthetic process"/>
    <property type="evidence" value="ECO:0007669"/>
    <property type="project" value="UniProtKB-UniRule"/>
</dbReference>
<dbReference type="Pfam" id="PF21702">
    <property type="entry name" value="GLGE_C"/>
    <property type="match status" value="1"/>
</dbReference>
<keyword evidence="10" id="KW-1185">Reference proteome</keyword>
<comment type="subunit">
    <text evidence="1 6">Homodimer.</text>
</comment>
<feature type="region of interest" description="Disordered" evidence="7">
    <location>
        <begin position="1"/>
        <end position="84"/>
    </location>
</feature>
<feature type="compositionally biased region" description="Low complexity" evidence="7">
    <location>
        <begin position="1"/>
        <end position="15"/>
    </location>
</feature>
<feature type="compositionally biased region" description="Low complexity" evidence="7">
    <location>
        <begin position="33"/>
        <end position="75"/>
    </location>
</feature>
<evidence type="ECO:0000256" key="2">
    <source>
        <dbReference type="ARBA" id="ARBA00022676"/>
    </source>
</evidence>
<dbReference type="InterPro" id="IPR006047">
    <property type="entry name" value="GH13_cat_dom"/>
</dbReference>
<dbReference type="Gene3D" id="3.20.20.80">
    <property type="entry name" value="Glycosidases"/>
    <property type="match status" value="1"/>
</dbReference>
<keyword evidence="3 6" id="KW-0808">Transferase</keyword>
<evidence type="ECO:0000256" key="4">
    <source>
        <dbReference type="ARBA" id="ARBA00023277"/>
    </source>
</evidence>
<evidence type="ECO:0000313" key="10">
    <source>
        <dbReference type="Proteomes" id="UP000199086"/>
    </source>
</evidence>
<dbReference type="InterPro" id="IPR013783">
    <property type="entry name" value="Ig-like_fold"/>
</dbReference>